<dbReference type="STRING" id="144026.SAMN04488568_101262"/>
<dbReference type="InterPro" id="IPR001466">
    <property type="entry name" value="Beta-lactam-related"/>
</dbReference>
<dbReference type="EMBL" id="FNHG01000001">
    <property type="protein sequence ID" value="SDL67090.1"/>
    <property type="molecule type" value="Genomic_DNA"/>
</dbReference>
<reference evidence="3 4" key="1">
    <citation type="submission" date="2016-10" db="EMBL/GenBank/DDBJ databases">
        <authorList>
            <person name="de Groot N.N."/>
        </authorList>
    </citation>
    <scope>NUCLEOTIDE SEQUENCE [LARGE SCALE GENOMIC DNA]</scope>
    <source>
        <strain evidence="3 4">DSM 16077</strain>
    </source>
</reference>
<dbReference type="OrthoDB" id="9814204at2"/>
<dbReference type="Gene3D" id="2.60.120.260">
    <property type="entry name" value="Galactose-binding domain-like"/>
    <property type="match status" value="1"/>
</dbReference>
<proteinExistence type="predicted"/>
<dbReference type="PANTHER" id="PTHR43283">
    <property type="entry name" value="BETA-LACTAMASE-RELATED"/>
    <property type="match status" value="1"/>
</dbReference>
<dbReference type="InterPro" id="IPR012338">
    <property type="entry name" value="Beta-lactam/transpept-like"/>
</dbReference>
<evidence type="ECO:0000313" key="3">
    <source>
        <dbReference type="EMBL" id="SDL67090.1"/>
    </source>
</evidence>
<protein>
    <submittedName>
        <fullName evidence="3">Beta-lactamase</fullName>
    </submittedName>
</protein>
<organism evidence="3 4">
    <name type="scientific">Maricaulis salignorans</name>
    <dbReference type="NCBI Taxonomy" id="144026"/>
    <lineage>
        <taxon>Bacteria</taxon>
        <taxon>Pseudomonadati</taxon>
        <taxon>Pseudomonadota</taxon>
        <taxon>Alphaproteobacteria</taxon>
        <taxon>Maricaulales</taxon>
        <taxon>Maricaulaceae</taxon>
        <taxon>Maricaulis</taxon>
    </lineage>
</organism>
<accession>A0A1G9LYF5</accession>
<gene>
    <name evidence="3" type="ORF">SAMN04488568_101262</name>
</gene>
<dbReference type="InterPro" id="IPR050789">
    <property type="entry name" value="Diverse_Enzym_Activities"/>
</dbReference>
<dbReference type="SUPFAM" id="SSF56601">
    <property type="entry name" value="beta-lactamase/transpeptidase-like"/>
    <property type="match status" value="1"/>
</dbReference>
<feature type="chain" id="PRO_5011781774" evidence="1">
    <location>
        <begin position="22"/>
        <end position="723"/>
    </location>
</feature>
<dbReference type="RefSeq" id="WP_091765567.1">
    <property type="nucleotide sequence ID" value="NZ_FNHG01000001.1"/>
</dbReference>
<evidence type="ECO:0000259" key="2">
    <source>
        <dbReference type="Pfam" id="PF00144"/>
    </source>
</evidence>
<evidence type="ECO:0000256" key="1">
    <source>
        <dbReference type="SAM" id="SignalP"/>
    </source>
</evidence>
<dbReference type="AlphaFoldDB" id="A0A1G9LYF5"/>
<dbReference type="Pfam" id="PF00144">
    <property type="entry name" value="Beta-lactamase"/>
    <property type="match status" value="1"/>
</dbReference>
<keyword evidence="1" id="KW-0732">Signal</keyword>
<dbReference type="Proteomes" id="UP000199759">
    <property type="component" value="Unassembled WGS sequence"/>
</dbReference>
<sequence length="723" mass="77933">MIRTAIVTLGLLAGLNAPAMAQTLMSEDFQDGNAEGWRGDAGRGEIRITEYAGNFSLRLQRNAWVAAAVQIPAGQAIRISADFAAEGLEGDDACQLETSFDGQDWTGIGRIEDGQDDGVTLTSVGGDLPAAEMERAMLVRLRAAGNAANDTCWVDNIRVTGQTPLAALTPALAAQTLFAVAPLSGPYSTSAFAAPDDVASSSASLNGRLVLATAHRADRFALLLDEFDAASRADRLDELPAFAIDLLSDGQDLIPVQRGPQQGDHPEWEWIFQPGRIWDGGDGEGWMRAALPVALQERNANCVQNGLMSFLYRESGEISQAVVQFGAQTCAYLQFDLLARLPVSFEPGEAAAVVAGAVRQAWRSERAARLPRSPLGDLALAHPQVDLAEIGSPLEVTPENMTAFALVADGRFFAGDCPTRQGPDPYCDVTPLPSYSVAKSVVGGIGLMRLEQLYPGARQALIADYVPQCTAARWGDVTFEQALDMATGNYTSDVYDLDEASAPTWDFLTVETHAEKVARACAMHPRQAEPGSTWVYHTTDTYLLGTAMQAYLRQQSGVADADVYDTLLVPIWQALSLSPLAMQTRRTRDAEAQAFTGWGLTLSADDMARMALFLQADGVIDGEAWLDQGLLAAALQRNPDDRGLPSIEDNLRYRAGFWAYNAGHYLGCDHDVWIPTMSGYGGISVTLIPNGHVYLYASDGREFSWRRAVAQSNAIQPFCEAVP</sequence>
<name>A0A1G9LYF5_9PROT</name>
<evidence type="ECO:0000313" key="4">
    <source>
        <dbReference type="Proteomes" id="UP000199759"/>
    </source>
</evidence>
<dbReference type="Gene3D" id="3.40.710.10">
    <property type="entry name" value="DD-peptidase/beta-lactamase superfamily"/>
    <property type="match status" value="1"/>
</dbReference>
<feature type="domain" description="Beta-lactamase-related" evidence="2">
    <location>
        <begin position="418"/>
        <end position="641"/>
    </location>
</feature>
<dbReference type="PANTHER" id="PTHR43283:SF7">
    <property type="entry name" value="BETA-LACTAMASE-RELATED DOMAIN-CONTAINING PROTEIN"/>
    <property type="match status" value="1"/>
</dbReference>
<keyword evidence="4" id="KW-1185">Reference proteome</keyword>
<feature type="signal peptide" evidence="1">
    <location>
        <begin position="1"/>
        <end position="21"/>
    </location>
</feature>